<keyword evidence="2" id="KW-1185">Reference proteome</keyword>
<accession>A0A8J4XNN6</accession>
<dbReference type="OrthoDB" id="6141328at2759"/>
<evidence type="ECO:0000313" key="2">
    <source>
        <dbReference type="Proteomes" id="UP000770661"/>
    </source>
</evidence>
<dbReference type="EMBL" id="JACEEZ010024889">
    <property type="protein sequence ID" value="KAG0707004.1"/>
    <property type="molecule type" value="Genomic_DNA"/>
</dbReference>
<organism evidence="1 2">
    <name type="scientific">Chionoecetes opilio</name>
    <name type="common">Atlantic snow crab</name>
    <name type="synonym">Cancer opilio</name>
    <dbReference type="NCBI Taxonomy" id="41210"/>
    <lineage>
        <taxon>Eukaryota</taxon>
        <taxon>Metazoa</taxon>
        <taxon>Ecdysozoa</taxon>
        <taxon>Arthropoda</taxon>
        <taxon>Crustacea</taxon>
        <taxon>Multicrustacea</taxon>
        <taxon>Malacostraca</taxon>
        <taxon>Eumalacostraca</taxon>
        <taxon>Eucarida</taxon>
        <taxon>Decapoda</taxon>
        <taxon>Pleocyemata</taxon>
        <taxon>Brachyura</taxon>
        <taxon>Eubrachyura</taxon>
        <taxon>Majoidea</taxon>
        <taxon>Majidae</taxon>
        <taxon>Chionoecetes</taxon>
    </lineage>
</organism>
<name>A0A8J4XNN6_CHIOP</name>
<dbReference type="PANTHER" id="PTHR31751">
    <property type="entry name" value="SI:CH211-108C17.2-RELATED-RELATED"/>
    <property type="match status" value="1"/>
</dbReference>
<gene>
    <name evidence="1" type="ORF">GWK47_024217</name>
</gene>
<sequence>MENLAKQDNCGEVRAWSRSISNHLYWCASPTRDGNPDMMLAKWLSIDDHIHNVHDDHHSDLFPKCQHDEIDEYQASEKLSSLLTNKGSSLMWKKLSPLHQTLQC</sequence>
<comment type="caution">
    <text evidence="1">The sequence shown here is derived from an EMBL/GenBank/DDBJ whole genome shotgun (WGS) entry which is preliminary data.</text>
</comment>
<dbReference type="AlphaFoldDB" id="A0A8J4XNN6"/>
<protein>
    <submittedName>
        <fullName evidence="1">Uncharacterized protein</fullName>
    </submittedName>
</protein>
<dbReference type="PANTHER" id="PTHR31751:SF42">
    <property type="entry name" value="PROTEIN CBG10204"/>
    <property type="match status" value="1"/>
</dbReference>
<reference evidence="1" key="1">
    <citation type="submission" date="2020-07" db="EMBL/GenBank/DDBJ databases">
        <title>The High-quality genome of the commercially important snow crab, Chionoecetes opilio.</title>
        <authorList>
            <person name="Jeong J.-H."/>
            <person name="Ryu S."/>
        </authorList>
    </citation>
    <scope>NUCLEOTIDE SEQUENCE</scope>
    <source>
        <strain evidence="1">MADBK_172401_WGS</strain>
        <tissue evidence="1">Digestive gland</tissue>
    </source>
</reference>
<evidence type="ECO:0000313" key="1">
    <source>
        <dbReference type="EMBL" id="KAG0707004.1"/>
    </source>
</evidence>
<dbReference type="Proteomes" id="UP000770661">
    <property type="component" value="Unassembled WGS sequence"/>
</dbReference>
<proteinExistence type="predicted"/>